<dbReference type="InterPro" id="IPR008189">
    <property type="entry name" value="rRNA_ssu_MeTfrase_I"/>
</dbReference>
<dbReference type="EC" id="2.1.1.198" evidence="6"/>
<organism evidence="10 11">
    <name type="scientific">Denitrobaculum tricleocarpae</name>
    <dbReference type="NCBI Taxonomy" id="2591009"/>
    <lineage>
        <taxon>Bacteria</taxon>
        <taxon>Pseudomonadati</taxon>
        <taxon>Pseudomonadota</taxon>
        <taxon>Alphaproteobacteria</taxon>
        <taxon>Rhodospirillales</taxon>
        <taxon>Rhodospirillaceae</taxon>
        <taxon>Denitrobaculum</taxon>
    </lineage>
</organism>
<sequence>MSKTSRSNPSYTGRNEPSGAVARSTPRNTAKRAGAASKDTPSTFNPAEDTHPQTETGPKSTTELKAGLYLVATPIGNLGDLTFRARDVLAKASVIACEDSRVTRRLTQAYGIDVPLISYHEHNADRVRPKIIERLKCGEAVALVSDAGTPLISDPGYKLVTAVIEAGLEVTTLPGASAALCALVLSGLPSDRFLFHGFLPPKSAARRAALAELADLPVSLIFYESPRRLADMLSDVQAVLGERPAAVARELTKMFEELRRGSLGELITHYRENGAPKGEAVVVIGGSDPAGKSQALDLDALLTDALRTQTLRDAVADVAQMTGRPKRQVYNRALSLSAKQP</sequence>
<name>A0A545TRL0_9PROT</name>
<dbReference type="PROSITE" id="PS01296">
    <property type="entry name" value="RSMI"/>
    <property type="match status" value="1"/>
</dbReference>
<dbReference type="InterPro" id="IPR035996">
    <property type="entry name" value="4pyrrol_Methylase_sf"/>
</dbReference>
<evidence type="ECO:0000256" key="5">
    <source>
        <dbReference type="ARBA" id="ARBA00022691"/>
    </source>
</evidence>
<dbReference type="Proteomes" id="UP000315252">
    <property type="component" value="Unassembled WGS sequence"/>
</dbReference>
<dbReference type="FunFam" id="3.30.950.10:FF:000002">
    <property type="entry name" value="Ribosomal RNA small subunit methyltransferase I"/>
    <property type="match status" value="1"/>
</dbReference>
<keyword evidence="2 6" id="KW-0698">rRNA processing</keyword>
<dbReference type="AlphaFoldDB" id="A0A545TRL0"/>
<comment type="catalytic activity">
    <reaction evidence="6">
        <text>cytidine(1402) in 16S rRNA + S-adenosyl-L-methionine = 2'-O-methylcytidine(1402) in 16S rRNA + S-adenosyl-L-homocysteine + H(+)</text>
        <dbReference type="Rhea" id="RHEA:42924"/>
        <dbReference type="Rhea" id="RHEA-COMP:10285"/>
        <dbReference type="Rhea" id="RHEA-COMP:10286"/>
        <dbReference type="ChEBI" id="CHEBI:15378"/>
        <dbReference type="ChEBI" id="CHEBI:57856"/>
        <dbReference type="ChEBI" id="CHEBI:59789"/>
        <dbReference type="ChEBI" id="CHEBI:74495"/>
        <dbReference type="ChEBI" id="CHEBI:82748"/>
        <dbReference type="EC" id="2.1.1.198"/>
    </reaction>
</comment>
<dbReference type="NCBIfam" id="TIGR00096">
    <property type="entry name" value="16S rRNA (cytidine(1402)-2'-O)-methyltransferase"/>
    <property type="match status" value="1"/>
</dbReference>
<dbReference type="InterPro" id="IPR014776">
    <property type="entry name" value="4pyrrole_Mease_sub2"/>
</dbReference>
<dbReference type="InterPro" id="IPR014777">
    <property type="entry name" value="4pyrrole_Mease_sub1"/>
</dbReference>
<dbReference type="GO" id="GO:0005737">
    <property type="term" value="C:cytoplasm"/>
    <property type="evidence" value="ECO:0007669"/>
    <property type="project" value="UniProtKB-SubCell"/>
</dbReference>
<accession>A0A545TRL0</accession>
<evidence type="ECO:0000256" key="4">
    <source>
        <dbReference type="ARBA" id="ARBA00022679"/>
    </source>
</evidence>
<dbReference type="CDD" id="cd11648">
    <property type="entry name" value="RsmI"/>
    <property type="match status" value="1"/>
</dbReference>
<comment type="similarity">
    <text evidence="6">Belongs to the methyltransferase superfamily. RsmI family.</text>
</comment>
<feature type="region of interest" description="Disordered" evidence="7">
    <location>
        <begin position="1"/>
        <end position="60"/>
    </location>
</feature>
<comment type="caution">
    <text evidence="10">The sequence shown here is derived from an EMBL/GenBank/DDBJ whole genome shotgun (WGS) entry which is preliminary data.</text>
</comment>
<protein>
    <recommendedName>
        <fullName evidence="6">Ribosomal RNA small subunit methyltransferase I</fullName>
        <ecNumber evidence="6">2.1.1.198</ecNumber>
    </recommendedName>
    <alternativeName>
        <fullName evidence="6">16S rRNA 2'-O-ribose C1402 methyltransferase</fullName>
    </alternativeName>
    <alternativeName>
        <fullName evidence="6">rRNA (cytidine-2'-O-)-methyltransferase RsmI</fullName>
    </alternativeName>
</protein>
<dbReference type="PIRSF" id="PIRSF005917">
    <property type="entry name" value="MTase_YraL"/>
    <property type="match status" value="1"/>
</dbReference>
<keyword evidence="11" id="KW-1185">Reference proteome</keyword>
<feature type="domain" description="Tetrapyrrole methylase" evidence="8">
    <location>
        <begin position="68"/>
        <end position="266"/>
    </location>
</feature>
<keyword evidence="5 6" id="KW-0949">S-adenosyl-L-methionine</keyword>
<evidence type="ECO:0000256" key="6">
    <source>
        <dbReference type="HAMAP-Rule" id="MF_01877"/>
    </source>
</evidence>
<dbReference type="Gene3D" id="3.30.950.10">
    <property type="entry name" value="Methyltransferase, Cobalt-precorrin-4 Transmethylase, Domain 2"/>
    <property type="match status" value="1"/>
</dbReference>
<evidence type="ECO:0000313" key="10">
    <source>
        <dbReference type="EMBL" id="TQV79867.1"/>
    </source>
</evidence>
<dbReference type="HAMAP" id="MF_01877">
    <property type="entry name" value="16SrRNA_methyltr_I"/>
    <property type="match status" value="1"/>
</dbReference>
<feature type="compositionally biased region" description="Polar residues" evidence="7">
    <location>
        <begin position="1"/>
        <end position="15"/>
    </location>
</feature>
<evidence type="ECO:0000256" key="7">
    <source>
        <dbReference type="SAM" id="MobiDB-lite"/>
    </source>
</evidence>
<keyword evidence="3 6" id="KW-0489">Methyltransferase</keyword>
<dbReference type="PANTHER" id="PTHR46111:SF1">
    <property type="entry name" value="RIBOSOMAL RNA SMALL SUBUNIT METHYLTRANSFERASE I"/>
    <property type="match status" value="1"/>
</dbReference>
<dbReference type="FunFam" id="3.40.1010.10:FF:000007">
    <property type="entry name" value="Ribosomal RNA small subunit methyltransferase I"/>
    <property type="match status" value="1"/>
</dbReference>
<dbReference type="InterPro" id="IPR018063">
    <property type="entry name" value="SAM_MeTrfase_RsmI_CS"/>
</dbReference>
<evidence type="ECO:0000259" key="9">
    <source>
        <dbReference type="Pfam" id="PF23016"/>
    </source>
</evidence>
<evidence type="ECO:0000259" key="8">
    <source>
        <dbReference type="Pfam" id="PF00590"/>
    </source>
</evidence>
<dbReference type="EMBL" id="VHSH01000004">
    <property type="protein sequence ID" value="TQV79867.1"/>
    <property type="molecule type" value="Genomic_DNA"/>
</dbReference>
<evidence type="ECO:0000256" key="3">
    <source>
        <dbReference type="ARBA" id="ARBA00022603"/>
    </source>
</evidence>
<keyword evidence="1 6" id="KW-0963">Cytoplasm</keyword>
<evidence type="ECO:0000313" key="11">
    <source>
        <dbReference type="Proteomes" id="UP000315252"/>
    </source>
</evidence>
<dbReference type="RefSeq" id="WP_142897048.1">
    <property type="nucleotide sequence ID" value="NZ_ML660055.1"/>
</dbReference>
<proteinExistence type="inferred from homology"/>
<dbReference type="Gene3D" id="3.40.1010.10">
    <property type="entry name" value="Cobalt-precorrin-4 Transmethylase, Domain 1"/>
    <property type="match status" value="1"/>
</dbReference>
<dbReference type="PANTHER" id="PTHR46111">
    <property type="entry name" value="RIBOSOMAL RNA SMALL SUBUNIT METHYLTRANSFERASE I"/>
    <property type="match status" value="1"/>
</dbReference>
<gene>
    <name evidence="6 10" type="primary">rsmI</name>
    <name evidence="10" type="ORF">FKG95_14350</name>
</gene>
<dbReference type="InterPro" id="IPR000878">
    <property type="entry name" value="4pyrrol_Mease"/>
</dbReference>
<dbReference type="InterPro" id="IPR053910">
    <property type="entry name" value="RsmI_HTH"/>
</dbReference>
<dbReference type="OrthoDB" id="9809084at2"/>
<dbReference type="Pfam" id="PF23016">
    <property type="entry name" value="RsmI_C"/>
    <property type="match status" value="1"/>
</dbReference>
<evidence type="ECO:0000256" key="2">
    <source>
        <dbReference type="ARBA" id="ARBA00022552"/>
    </source>
</evidence>
<evidence type="ECO:0000256" key="1">
    <source>
        <dbReference type="ARBA" id="ARBA00022490"/>
    </source>
</evidence>
<dbReference type="Pfam" id="PF00590">
    <property type="entry name" value="TP_methylase"/>
    <property type="match status" value="1"/>
</dbReference>
<dbReference type="SUPFAM" id="SSF53790">
    <property type="entry name" value="Tetrapyrrole methylase"/>
    <property type="match status" value="1"/>
</dbReference>
<keyword evidence="4 6" id="KW-0808">Transferase</keyword>
<comment type="function">
    <text evidence="6">Catalyzes the 2'-O-methylation of the ribose of cytidine 1402 (C1402) in 16S rRNA.</text>
</comment>
<feature type="domain" description="RsmI HTH" evidence="9">
    <location>
        <begin position="295"/>
        <end position="336"/>
    </location>
</feature>
<dbReference type="GO" id="GO:0070677">
    <property type="term" value="F:rRNA (cytosine-2'-O-)-methyltransferase activity"/>
    <property type="evidence" value="ECO:0007669"/>
    <property type="project" value="UniProtKB-UniRule"/>
</dbReference>
<reference evidence="10 11" key="1">
    <citation type="submission" date="2019-06" db="EMBL/GenBank/DDBJ databases">
        <title>Whole genome sequence for Rhodospirillaceae sp. R148.</title>
        <authorList>
            <person name="Wang G."/>
        </authorList>
    </citation>
    <scope>NUCLEOTIDE SEQUENCE [LARGE SCALE GENOMIC DNA]</scope>
    <source>
        <strain evidence="10 11">R148</strain>
    </source>
</reference>
<comment type="subcellular location">
    <subcellularLocation>
        <location evidence="6">Cytoplasm</location>
    </subcellularLocation>
</comment>